<dbReference type="RefSeq" id="WP_115329691.1">
    <property type="nucleotide sequence ID" value="NZ_CAAAHP010000015.1"/>
</dbReference>
<keyword evidence="4" id="KW-1003">Cell membrane</keyword>
<dbReference type="PROSITE" id="PS50850">
    <property type="entry name" value="MFS"/>
    <property type="match status" value="1"/>
</dbReference>
<feature type="transmembrane region" description="Helical" evidence="9">
    <location>
        <begin position="47"/>
        <end position="68"/>
    </location>
</feature>
<feature type="transmembrane region" description="Helical" evidence="9">
    <location>
        <begin position="330"/>
        <end position="354"/>
    </location>
</feature>
<keyword evidence="8 9" id="KW-0472">Membrane</keyword>
<dbReference type="Pfam" id="PF07690">
    <property type="entry name" value="MFS_1"/>
    <property type="match status" value="1"/>
</dbReference>
<evidence type="ECO:0000256" key="8">
    <source>
        <dbReference type="ARBA" id="ARBA00023136"/>
    </source>
</evidence>
<sequence>MFAISKKTIIGGAIGNALETYDYVIWGLFSVYLSKEFLPPQSKLSDIFFLFLITYVLRPIGGLLGGILADQIGRKKMLTLSIVLMGICTGLISILPSYQEIGVISVFLLLLIRLIQVFTVSSEYISSISLLIESCDKKRKGYFGSWAAFGVNAGMLISSLLGTLLLYLMDIGILPNWGWRIAFCIAFITMLIGFWIRNSLPESLEFVMKNARNERRTFYEIIQESVSVLRTHFFETIIVFFIVCFGVSATILLFVYAPIHMITFNSLHNTQSFIINSISLVLLTCLVPVFGAMSDTFGRIKILLIGTATLVLLSIPYFKLLSLGTFSQILLIDTLIAIPCASIFAVTPVLIAEIFPLSVRCSVTNLIYSIAACFGGGITPLIAFKLGNYNPYLPSLILVILGLISLSLLSLFLKKQDNVDQSLKLVGY</sequence>
<evidence type="ECO:0000256" key="9">
    <source>
        <dbReference type="SAM" id="Phobius"/>
    </source>
</evidence>
<reference evidence="11 12" key="1">
    <citation type="submission" date="2018-06" db="EMBL/GenBank/DDBJ databases">
        <authorList>
            <consortium name="Pathogen Informatics"/>
            <person name="Doyle S."/>
        </authorList>
    </citation>
    <scope>NUCLEOTIDE SEQUENCE [LARGE SCALE GENOMIC DNA]</scope>
    <source>
        <strain evidence="11 12">NCTC13316</strain>
    </source>
</reference>
<feature type="transmembrane region" description="Helical" evidence="9">
    <location>
        <begin position="273"/>
        <end position="293"/>
    </location>
</feature>
<keyword evidence="6" id="KW-0769">Symport</keyword>
<comment type="similarity">
    <text evidence="2">Belongs to the major facilitator superfamily. Metabolite:H+ Symporter (MHS) family (TC 2.A.1.6) family.</text>
</comment>
<dbReference type="Proteomes" id="UP000254794">
    <property type="component" value="Unassembled WGS sequence"/>
</dbReference>
<dbReference type="SUPFAM" id="SSF103473">
    <property type="entry name" value="MFS general substrate transporter"/>
    <property type="match status" value="1"/>
</dbReference>
<feature type="transmembrane region" description="Helical" evidence="9">
    <location>
        <begin position="366"/>
        <end position="386"/>
    </location>
</feature>
<feature type="transmembrane region" description="Helical" evidence="9">
    <location>
        <begin position="77"/>
        <end position="95"/>
    </location>
</feature>
<evidence type="ECO:0000256" key="5">
    <source>
        <dbReference type="ARBA" id="ARBA00022692"/>
    </source>
</evidence>
<organism evidence="11 12">
    <name type="scientific">Legionella busanensis</name>
    <dbReference type="NCBI Taxonomy" id="190655"/>
    <lineage>
        <taxon>Bacteria</taxon>
        <taxon>Pseudomonadati</taxon>
        <taxon>Pseudomonadota</taxon>
        <taxon>Gammaproteobacteria</taxon>
        <taxon>Legionellales</taxon>
        <taxon>Legionellaceae</taxon>
        <taxon>Legionella</taxon>
    </lineage>
</organism>
<evidence type="ECO:0000313" key="11">
    <source>
        <dbReference type="EMBL" id="STX50142.1"/>
    </source>
</evidence>
<dbReference type="OrthoDB" id="3690818at2"/>
<keyword evidence="7 9" id="KW-1133">Transmembrane helix</keyword>
<dbReference type="Gene3D" id="1.20.1250.20">
    <property type="entry name" value="MFS general substrate transporter like domains"/>
    <property type="match status" value="2"/>
</dbReference>
<feature type="transmembrane region" description="Helical" evidence="9">
    <location>
        <begin position="392"/>
        <end position="413"/>
    </location>
</feature>
<dbReference type="AlphaFoldDB" id="A0A378JPT7"/>
<evidence type="ECO:0000256" key="7">
    <source>
        <dbReference type="ARBA" id="ARBA00022989"/>
    </source>
</evidence>
<evidence type="ECO:0000256" key="4">
    <source>
        <dbReference type="ARBA" id="ARBA00022475"/>
    </source>
</evidence>
<dbReference type="InterPro" id="IPR020846">
    <property type="entry name" value="MFS_dom"/>
</dbReference>
<dbReference type="GO" id="GO:0015293">
    <property type="term" value="F:symporter activity"/>
    <property type="evidence" value="ECO:0007669"/>
    <property type="project" value="UniProtKB-KW"/>
</dbReference>
<comment type="subcellular location">
    <subcellularLocation>
        <location evidence="1">Cell membrane</location>
        <topology evidence="1">Multi-pass membrane protein</topology>
    </subcellularLocation>
</comment>
<accession>A0A378JPT7</accession>
<evidence type="ECO:0000259" key="10">
    <source>
        <dbReference type="PROSITE" id="PS50850"/>
    </source>
</evidence>
<dbReference type="InterPro" id="IPR036259">
    <property type="entry name" value="MFS_trans_sf"/>
</dbReference>
<evidence type="ECO:0000256" key="3">
    <source>
        <dbReference type="ARBA" id="ARBA00022448"/>
    </source>
</evidence>
<feature type="transmembrane region" description="Helical" evidence="9">
    <location>
        <begin position="237"/>
        <end position="261"/>
    </location>
</feature>
<keyword evidence="3" id="KW-0813">Transport</keyword>
<proteinExistence type="inferred from homology"/>
<dbReference type="InterPro" id="IPR011701">
    <property type="entry name" value="MFS"/>
</dbReference>
<dbReference type="GO" id="GO:0005886">
    <property type="term" value="C:plasma membrane"/>
    <property type="evidence" value="ECO:0007669"/>
    <property type="project" value="UniProtKB-SubCell"/>
</dbReference>
<dbReference type="PANTHER" id="PTHR43528:SF1">
    <property type="entry name" value="ALPHA-KETOGLUTARATE PERMEASE"/>
    <property type="match status" value="1"/>
</dbReference>
<protein>
    <submittedName>
        <fullName evidence="11">Putative proline/glycine betaine transporter</fullName>
    </submittedName>
</protein>
<evidence type="ECO:0000256" key="2">
    <source>
        <dbReference type="ARBA" id="ARBA00008240"/>
    </source>
</evidence>
<evidence type="ECO:0000256" key="6">
    <source>
        <dbReference type="ARBA" id="ARBA00022847"/>
    </source>
</evidence>
<gene>
    <name evidence="11" type="primary">proP_1</name>
    <name evidence="11" type="ORF">NCTC13316_00208</name>
</gene>
<dbReference type="EMBL" id="UGOD01000001">
    <property type="protein sequence ID" value="STX50142.1"/>
    <property type="molecule type" value="Genomic_DNA"/>
</dbReference>
<dbReference type="InterPro" id="IPR051084">
    <property type="entry name" value="H+-coupled_symporters"/>
</dbReference>
<evidence type="ECO:0000313" key="12">
    <source>
        <dbReference type="Proteomes" id="UP000254794"/>
    </source>
</evidence>
<dbReference type="InterPro" id="IPR005829">
    <property type="entry name" value="Sugar_transporter_CS"/>
</dbReference>
<dbReference type="PROSITE" id="PS00216">
    <property type="entry name" value="SUGAR_TRANSPORT_1"/>
    <property type="match status" value="1"/>
</dbReference>
<feature type="domain" description="Major facilitator superfamily (MFS) profile" evidence="10">
    <location>
        <begin position="8"/>
        <end position="417"/>
    </location>
</feature>
<dbReference type="PANTHER" id="PTHR43528">
    <property type="entry name" value="ALPHA-KETOGLUTARATE PERMEASE"/>
    <property type="match status" value="1"/>
</dbReference>
<keyword evidence="12" id="KW-1185">Reference proteome</keyword>
<feature type="transmembrane region" description="Helical" evidence="9">
    <location>
        <begin position="141"/>
        <end position="165"/>
    </location>
</feature>
<evidence type="ECO:0000256" key="1">
    <source>
        <dbReference type="ARBA" id="ARBA00004651"/>
    </source>
</evidence>
<keyword evidence="5 9" id="KW-0812">Transmembrane</keyword>
<name>A0A378JPT7_9GAMM</name>
<feature type="transmembrane region" description="Helical" evidence="9">
    <location>
        <begin position="300"/>
        <end position="318"/>
    </location>
</feature>
<feature type="transmembrane region" description="Helical" evidence="9">
    <location>
        <begin position="177"/>
        <end position="196"/>
    </location>
</feature>